<dbReference type="RefSeq" id="WP_273953688.1">
    <property type="nucleotide sequence ID" value="NZ_JAQSIP010000013.1"/>
</dbReference>
<comment type="caution">
    <text evidence="2">The sequence shown here is derived from an EMBL/GenBank/DDBJ whole genome shotgun (WGS) entry which is preliminary data.</text>
</comment>
<keyword evidence="1" id="KW-1133">Transmembrane helix</keyword>
<name>A0ABT5N453_9BURK</name>
<reference evidence="2 3" key="1">
    <citation type="submission" date="2023-02" db="EMBL/GenBank/DDBJ databases">
        <title>Bacterial whole genomic sequence of Curvibacter sp. HBC61.</title>
        <authorList>
            <person name="Le V."/>
            <person name="Ko S.-R."/>
            <person name="Ahn C.-Y."/>
            <person name="Oh H.-M."/>
        </authorList>
    </citation>
    <scope>NUCLEOTIDE SEQUENCE [LARGE SCALE GENOMIC DNA]</scope>
    <source>
        <strain evidence="2 3">HBC61</strain>
    </source>
</reference>
<keyword evidence="1" id="KW-0472">Membrane</keyword>
<dbReference type="EMBL" id="JAQSIP010000013">
    <property type="protein sequence ID" value="MDD0840905.1"/>
    <property type="molecule type" value="Genomic_DNA"/>
</dbReference>
<organism evidence="2 3">
    <name type="scientific">Curvibacter cyanobacteriorum</name>
    <dbReference type="NCBI Taxonomy" id="3026422"/>
    <lineage>
        <taxon>Bacteria</taxon>
        <taxon>Pseudomonadati</taxon>
        <taxon>Pseudomonadota</taxon>
        <taxon>Betaproteobacteria</taxon>
        <taxon>Burkholderiales</taxon>
        <taxon>Comamonadaceae</taxon>
        <taxon>Curvibacter</taxon>
    </lineage>
</organism>
<accession>A0ABT5N453</accession>
<keyword evidence="3" id="KW-1185">Reference proteome</keyword>
<feature type="transmembrane region" description="Helical" evidence="1">
    <location>
        <begin position="41"/>
        <end position="61"/>
    </location>
</feature>
<gene>
    <name evidence="2" type="ORF">PSQ40_20180</name>
</gene>
<sequence length="68" mass="7149">MSALSLSLVPSLPTLLLRPGPPLATFSHPPRRRKRRVGRTVRLAVGLGLNAVGLVLCWQGLVPSGGLA</sequence>
<dbReference type="Proteomes" id="UP001528673">
    <property type="component" value="Unassembled WGS sequence"/>
</dbReference>
<evidence type="ECO:0000256" key="1">
    <source>
        <dbReference type="SAM" id="Phobius"/>
    </source>
</evidence>
<proteinExistence type="predicted"/>
<protein>
    <submittedName>
        <fullName evidence="2">Uncharacterized protein</fullName>
    </submittedName>
</protein>
<evidence type="ECO:0000313" key="2">
    <source>
        <dbReference type="EMBL" id="MDD0840905.1"/>
    </source>
</evidence>
<evidence type="ECO:0000313" key="3">
    <source>
        <dbReference type="Proteomes" id="UP001528673"/>
    </source>
</evidence>
<keyword evidence="1" id="KW-0812">Transmembrane</keyword>